<comment type="catalytic activity">
    <reaction evidence="10">
        <text>ATP + H2O = ADP + phosphate + H(+)</text>
        <dbReference type="Rhea" id="RHEA:13065"/>
        <dbReference type="ChEBI" id="CHEBI:15377"/>
        <dbReference type="ChEBI" id="CHEBI:15378"/>
        <dbReference type="ChEBI" id="CHEBI:30616"/>
        <dbReference type="ChEBI" id="CHEBI:43474"/>
        <dbReference type="ChEBI" id="CHEBI:456216"/>
        <dbReference type="EC" id="5.6.2.4"/>
    </reaction>
</comment>
<proteinExistence type="inferred from homology"/>
<gene>
    <name evidence="14" type="primary">Helicase_2</name>
    <name evidence="14" type="ORF">THAPSDRAFT_262303</name>
</gene>
<dbReference type="Pfam" id="PF13361">
    <property type="entry name" value="UvrD_C"/>
    <property type="match status" value="1"/>
</dbReference>
<dbReference type="KEGG" id="tps:THAPSDRAFT_262303"/>
<dbReference type="PROSITE" id="PS51217">
    <property type="entry name" value="UVRD_HELICASE_CTER"/>
    <property type="match status" value="1"/>
</dbReference>
<evidence type="ECO:0000259" key="13">
    <source>
        <dbReference type="PROSITE" id="PS51217"/>
    </source>
</evidence>
<dbReference type="GO" id="GO:0000725">
    <property type="term" value="P:recombinational repair"/>
    <property type="evidence" value="ECO:0000318"/>
    <property type="project" value="GO_Central"/>
</dbReference>
<dbReference type="EMBL" id="CM000641">
    <property type="protein sequence ID" value="EED93495.1"/>
    <property type="molecule type" value="Genomic_DNA"/>
</dbReference>
<comment type="catalytic activity">
    <reaction evidence="8">
        <text>Couples ATP hydrolysis with the unwinding of duplex DNA by translocating in the 3'-5' direction.</text>
        <dbReference type="EC" id="5.6.2.4"/>
    </reaction>
</comment>
<dbReference type="HOGENOM" id="CLU_004585_5_4_1"/>
<evidence type="ECO:0000256" key="2">
    <source>
        <dbReference type="ARBA" id="ARBA00022741"/>
    </source>
</evidence>
<dbReference type="InParanoid" id="B8C0C4"/>
<dbReference type="SUPFAM" id="SSF52540">
    <property type="entry name" value="P-loop containing nucleoside triphosphate hydrolases"/>
    <property type="match status" value="1"/>
</dbReference>
<keyword evidence="6" id="KW-0238">DNA-binding</keyword>
<dbReference type="Gene3D" id="1.10.486.10">
    <property type="entry name" value="PCRA, domain 4"/>
    <property type="match status" value="1"/>
</dbReference>
<dbReference type="RefSeq" id="XP_002289958.1">
    <property type="nucleotide sequence ID" value="XM_002289922.1"/>
</dbReference>
<evidence type="ECO:0000256" key="4">
    <source>
        <dbReference type="ARBA" id="ARBA00022806"/>
    </source>
</evidence>
<dbReference type="Pfam" id="PF00580">
    <property type="entry name" value="UvrD-helicase"/>
    <property type="match status" value="1"/>
</dbReference>
<feature type="binding site" evidence="11">
    <location>
        <begin position="78"/>
        <end position="85"/>
    </location>
    <ligand>
        <name>ATP</name>
        <dbReference type="ChEBI" id="CHEBI:30616"/>
    </ligand>
</feature>
<dbReference type="GO" id="GO:0005524">
    <property type="term" value="F:ATP binding"/>
    <property type="evidence" value="ECO:0007669"/>
    <property type="project" value="UniProtKB-UniRule"/>
</dbReference>
<evidence type="ECO:0000256" key="7">
    <source>
        <dbReference type="ARBA" id="ARBA00023235"/>
    </source>
</evidence>
<dbReference type="PROSITE" id="PS51198">
    <property type="entry name" value="UVRD_HELICASE_ATP_BIND"/>
    <property type="match status" value="1"/>
</dbReference>
<evidence type="ECO:0000256" key="1">
    <source>
        <dbReference type="ARBA" id="ARBA00009922"/>
    </source>
</evidence>
<dbReference type="STRING" id="35128.B8C0C4"/>
<dbReference type="InterPro" id="IPR027417">
    <property type="entry name" value="P-loop_NTPase"/>
</dbReference>
<dbReference type="Gene3D" id="3.40.50.300">
    <property type="entry name" value="P-loop containing nucleotide triphosphate hydrolases"/>
    <property type="match status" value="2"/>
</dbReference>
<evidence type="ECO:0000256" key="6">
    <source>
        <dbReference type="ARBA" id="ARBA00023125"/>
    </source>
</evidence>
<accession>B8C0C4</accession>
<dbReference type="GO" id="GO:0016887">
    <property type="term" value="F:ATP hydrolysis activity"/>
    <property type="evidence" value="ECO:0007669"/>
    <property type="project" value="RHEA"/>
</dbReference>
<dbReference type="CDD" id="cd17932">
    <property type="entry name" value="DEXQc_UvrD"/>
    <property type="match status" value="1"/>
</dbReference>
<dbReference type="eggNOG" id="KOG2108">
    <property type="taxonomic scope" value="Eukaryota"/>
</dbReference>
<dbReference type="AlphaFoldDB" id="B8C0C4"/>
<keyword evidence="15" id="KW-1185">Reference proteome</keyword>
<dbReference type="PaxDb" id="35128-Thaps262303"/>
<comment type="similarity">
    <text evidence="1">Belongs to the helicase family. UvrD subfamily.</text>
</comment>
<keyword evidence="7" id="KW-0413">Isomerase</keyword>
<evidence type="ECO:0000256" key="8">
    <source>
        <dbReference type="ARBA" id="ARBA00034617"/>
    </source>
</evidence>
<reference evidence="14 15" key="1">
    <citation type="journal article" date="2004" name="Science">
        <title>The genome of the diatom Thalassiosira pseudonana: ecology, evolution, and metabolism.</title>
        <authorList>
            <person name="Armbrust E.V."/>
            <person name="Berges J.A."/>
            <person name="Bowler C."/>
            <person name="Green B.R."/>
            <person name="Martinez D."/>
            <person name="Putnam N.H."/>
            <person name="Zhou S."/>
            <person name="Allen A.E."/>
            <person name="Apt K.E."/>
            <person name="Bechner M."/>
            <person name="Brzezinski M.A."/>
            <person name="Chaal B.K."/>
            <person name="Chiovitti A."/>
            <person name="Davis A.K."/>
            <person name="Demarest M.S."/>
            <person name="Detter J.C."/>
            <person name="Glavina T."/>
            <person name="Goodstein D."/>
            <person name="Hadi M.Z."/>
            <person name="Hellsten U."/>
            <person name="Hildebrand M."/>
            <person name="Jenkins B.D."/>
            <person name="Jurka J."/>
            <person name="Kapitonov V.V."/>
            <person name="Kroger N."/>
            <person name="Lau W.W."/>
            <person name="Lane T.W."/>
            <person name="Larimer F.W."/>
            <person name="Lippmeier J.C."/>
            <person name="Lucas S."/>
            <person name="Medina M."/>
            <person name="Montsant A."/>
            <person name="Obornik M."/>
            <person name="Parker M.S."/>
            <person name="Palenik B."/>
            <person name="Pazour G.J."/>
            <person name="Richardson P.M."/>
            <person name="Rynearson T.A."/>
            <person name="Saito M.A."/>
            <person name="Schwartz D.C."/>
            <person name="Thamatrakoln K."/>
            <person name="Valentin K."/>
            <person name="Vardi A."/>
            <person name="Wilkerson F.P."/>
            <person name="Rokhsar D.S."/>
        </authorList>
    </citation>
    <scope>NUCLEOTIDE SEQUENCE [LARGE SCALE GENOMIC DNA]</scope>
    <source>
        <strain evidence="14 15">CCMP1335</strain>
    </source>
</reference>
<keyword evidence="4 11" id="KW-0347">Helicase</keyword>
<evidence type="ECO:0000256" key="11">
    <source>
        <dbReference type="PROSITE-ProRule" id="PRU00560"/>
    </source>
</evidence>
<dbReference type="InterPro" id="IPR013986">
    <property type="entry name" value="DExx_box_DNA_helicase_dom_sf"/>
</dbReference>
<dbReference type="EC" id="5.6.2.4" evidence="9"/>
<reference evidence="14 15" key="2">
    <citation type="journal article" date="2008" name="Nature">
        <title>The Phaeodactylum genome reveals the evolutionary history of diatom genomes.</title>
        <authorList>
            <person name="Bowler C."/>
            <person name="Allen A.E."/>
            <person name="Badger J.H."/>
            <person name="Grimwood J."/>
            <person name="Jabbari K."/>
            <person name="Kuo A."/>
            <person name="Maheswari U."/>
            <person name="Martens C."/>
            <person name="Maumus F."/>
            <person name="Otillar R.P."/>
            <person name="Rayko E."/>
            <person name="Salamov A."/>
            <person name="Vandepoele K."/>
            <person name="Beszteri B."/>
            <person name="Gruber A."/>
            <person name="Heijde M."/>
            <person name="Katinka M."/>
            <person name="Mock T."/>
            <person name="Valentin K."/>
            <person name="Verret F."/>
            <person name="Berges J.A."/>
            <person name="Brownlee C."/>
            <person name="Cadoret J.P."/>
            <person name="Chiovitti A."/>
            <person name="Choi C.J."/>
            <person name="Coesel S."/>
            <person name="De Martino A."/>
            <person name="Detter J.C."/>
            <person name="Durkin C."/>
            <person name="Falciatore A."/>
            <person name="Fournet J."/>
            <person name="Haruta M."/>
            <person name="Huysman M.J."/>
            <person name="Jenkins B.D."/>
            <person name="Jiroutova K."/>
            <person name="Jorgensen R.E."/>
            <person name="Joubert Y."/>
            <person name="Kaplan A."/>
            <person name="Kroger N."/>
            <person name="Kroth P.G."/>
            <person name="La Roche J."/>
            <person name="Lindquist E."/>
            <person name="Lommer M."/>
            <person name="Martin-Jezequel V."/>
            <person name="Lopez P.J."/>
            <person name="Lucas S."/>
            <person name="Mangogna M."/>
            <person name="McGinnis K."/>
            <person name="Medlin L.K."/>
            <person name="Montsant A."/>
            <person name="Oudot-Le Secq M.P."/>
            <person name="Napoli C."/>
            <person name="Obornik M."/>
            <person name="Parker M.S."/>
            <person name="Petit J.L."/>
            <person name="Porcel B.M."/>
            <person name="Poulsen N."/>
            <person name="Robison M."/>
            <person name="Rychlewski L."/>
            <person name="Rynearson T.A."/>
            <person name="Schmutz J."/>
            <person name="Shapiro H."/>
            <person name="Siaut M."/>
            <person name="Stanley M."/>
            <person name="Sussman M.R."/>
            <person name="Taylor A.R."/>
            <person name="Vardi A."/>
            <person name="von Dassow P."/>
            <person name="Vyverman W."/>
            <person name="Willis A."/>
            <person name="Wyrwicz L.S."/>
            <person name="Rokhsar D.S."/>
            <person name="Weissenbach J."/>
            <person name="Armbrust E.V."/>
            <person name="Green B.R."/>
            <person name="Van de Peer Y."/>
            <person name="Grigoriev I.V."/>
        </authorList>
    </citation>
    <scope>NUCLEOTIDE SEQUENCE [LARGE SCALE GENOMIC DNA]</scope>
    <source>
        <strain evidence="14 15">CCMP1335</strain>
    </source>
</reference>
<dbReference type="PANTHER" id="PTHR11070:SF2">
    <property type="entry name" value="ATP-DEPENDENT DNA HELICASE SRS2"/>
    <property type="match status" value="1"/>
</dbReference>
<feature type="non-terminal residue" evidence="14">
    <location>
        <position position="1"/>
    </location>
</feature>
<name>B8C0C4_THAPS</name>
<keyword evidence="2 11" id="KW-0547">Nucleotide-binding</keyword>
<dbReference type="FunFam" id="3.40.50.300:FF:006009">
    <property type="entry name" value="UVRD/Rep like helicase"/>
    <property type="match status" value="1"/>
</dbReference>
<dbReference type="PANTHER" id="PTHR11070">
    <property type="entry name" value="UVRD / RECB / PCRA DNA HELICASE FAMILY MEMBER"/>
    <property type="match status" value="1"/>
</dbReference>
<protein>
    <recommendedName>
        <fullName evidence="9">DNA 3'-5' helicase</fullName>
        <ecNumber evidence="9">5.6.2.4</ecNumber>
    </recommendedName>
</protein>
<sequence length="698" mass="77816">MPFTSSSNHIFQHHSIRHYGYSYPLYSSTKSTVQGGETILSTADDVPPEQSSIITEGLNPSQMEATLRPRYSITRVIAGPGAGKTKVLTCRIAHLLLSCESEGAGHANGIHSSYLYREGILAVTFTKKAAMEMERRLTELVATSTQQLPVEQTTVGTFHSVCSKILRKNQFVQTLDGSFNILDQSDQLRILKDVLKEHHIELKSSSAGGGGRNDDIRPITVLNAISLMNTELAILSTPHNSIKKDDEDSSKKMSRKVRQIVTQIRVPFQKVKYSQNSVDFDDLILLTRELLLNHPEVREILHRRWRHILVDEFQDTSQVQLDLVRLLTTNSLFVVGDGDQSIYSWRGASPESMSDFEVAFHDQMHVKSVYLMENYRSTTNIVKAAQKVISTSDGHRGSQNKDSDASAQDTKFVVTSVNSMIESGDLTPSSTVAMIYRTNAQSRLIEEACVEQNLRYVVRGSSGTFYKRAEIQDCMCFLKIMYNGRDRSAWARAVKAPSRGIGDTSLEEFFRYCDAITDKYTEISNDGSSPPTPMDVMMSLARSNSGEEKDIGMLIPPKDFLSTRSLNRFIPFASSLYSLREKAKVQSVNEFLLSVIDDLMLKTHFDAISKTRDEYEDRLSNVMELIRAADRYKDDGPCIVGDLNGETVETALGNFLDDVALIADIAPDDAEVEGSGGRVVANLMTIHSSKGMEFDAVL</sequence>
<dbReference type="OMA" id="SPRIMAC"/>
<evidence type="ECO:0000256" key="5">
    <source>
        <dbReference type="ARBA" id="ARBA00022840"/>
    </source>
</evidence>
<dbReference type="GO" id="GO:0043138">
    <property type="term" value="F:3'-5' DNA helicase activity"/>
    <property type="evidence" value="ECO:0000318"/>
    <property type="project" value="GO_Central"/>
</dbReference>
<dbReference type="InterPro" id="IPR000212">
    <property type="entry name" value="DNA_helicase_UvrD/REP"/>
</dbReference>
<evidence type="ECO:0000256" key="9">
    <source>
        <dbReference type="ARBA" id="ARBA00034808"/>
    </source>
</evidence>
<evidence type="ECO:0000256" key="10">
    <source>
        <dbReference type="ARBA" id="ARBA00048988"/>
    </source>
</evidence>
<evidence type="ECO:0000313" key="15">
    <source>
        <dbReference type="Proteomes" id="UP000001449"/>
    </source>
</evidence>
<dbReference type="GO" id="GO:0005634">
    <property type="term" value="C:nucleus"/>
    <property type="evidence" value="ECO:0000318"/>
    <property type="project" value="GO_Central"/>
</dbReference>
<dbReference type="Gene3D" id="1.10.10.160">
    <property type="match status" value="1"/>
</dbReference>
<evidence type="ECO:0000313" key="14">
    <source>
        <dbReference type="EMBL" id="EED93495.1"/>
    </source>
</evidence>
<evidence type="ECO:0000256" key="3">
    <source>
        <dbReference type="ARBA" id="ARBA00022801"/>
    </source>
</evidence>
<dbReference type="GO" id="GO:0003677">
    <property type="term" value="F:DNA binding"/>
    <property type="evidence" value="ECO:0007669"/>
    <property type="project" value="UniProtKB-KW"/>
</dbReference>
<dbReference type="GeneID" id="7451348"/>
<dbReference type="InterPro" id="IPR014017">
    <property type="entry name" value="DNA_helicase_UvrD-like_C"/>
</dbReference>
<dbReference type="InterPro" id="IPR014016">
    <property type="entry name" value="UvrD-like_ATP-bd"/>
</dbReference>
<evidence type="ECO:0000259" key="12">
    <source>
        <dbReference type="PROSITE" id="PS51198"/>
    </source>
</evidence>
<keyword evidence="3 11" id="KW-0378">Hydrolase</keyword>
<feature type="domain" description="UvrD-like helicase C-terminal" evidence="13">
    <location>
        <begin position="367"/>
        <end position="691"/>
    </location>
</feature>
<feature type="domain" description="UvrD-like helicase ATP-binding" evidence="12">
    <location>
        <begin position="57"/>
        <end position="378"/>
    </location>
</feature>
<dbReference type="Proteomes" id="UP000001449">
    <property type="component" value="Chromosome 4"/>
</dbReference>
<organism evidence="14 15">
    <name type="scientific">Thalassiosira pseudonana</name>
    <name type="common">Marine diatom</name>
    <name type="synonym">Cyclotella nana</name>
    <dbReference type="NCBI Taxonomy" id="35128"/>
    <lineage>
        <taxon>Eukaryota</taxon>
        <taxon>Sar</taxon>
        <taxon>Stramenopiles</taxon>
        <taxon>Ochrophyta</taxon>
        <taxon>Bacillariophyta</taxon>
        <taxon>Coscinodiscophyceae</taxon>
        <taxon>Thalassiosirophycidae</taxon>
        <taxon>Thalassiosirales</taxon>
        <taxon>Thalassiosiraceae</taxon>
        <taxon>Thalassiosira</taxon>
    </lineage>
</organism>
<keyword evidence="5 11" id="KW-0067">ATP-binding</keyword>